<sequence length="178" mass="20954">MHKSIKWSPAKPQKRPDNIISSKARESGNSGFKPSYLVEKRENMKFIMSNEYMRIWFDERKRYETETYSREQIIKEESKIKRRFVQRMMTYKKPNKNELTNAEYHIKKDGIQEHSVDYSKLKYKPVCPKEKGYAQDVLHKELKKNKSKDESRQNKGGKGDVQEAAICSIPCCPAAKAQ</sequence>
<organism evidence="2 3">
    <name type="scientific">Ceutorhynchus assimilis</name>
    <name type="common">cabbage seed weevil</name>
    <dbReference type="NCBI Taxonomy" id="467358"/>
    <lineage>
        <taxon>Eukaryota</taxon>
        <taxon>Metazoa</taxon>
        <taxon>Ecdysozoa</taxon>
        <taxon>Arthropoda</taxon>
        <taxon>Hexapoda</taxon>
        <taxon>Insecta</taxon>
        <taxon>Pterygota</taxon>
        <taxon>Neoptera</taxon>
        <taxon>Endopterygota</taxon>
        <taxon>Coleoptera</taxon>
        <taxon>Polyphaga</taxon>
        <taxon>Cucujiformia</taxon>
        <taxon>Curculionidae</taxon>
        <taxon>Ceutorhynchinae</taxon>
        <taxon>Ceutorhynchus</taxon>
    </lineage>
</organism>
<keyword evidence="3" id="KW-1185">Reference proteome</keyword>
<dbReference type="Proteomes" id="UP001152799">
    <property type="component" value="Chromosome 2"/>
</dbReference>
<accession>A0A9N9QH21</accession>
<feature type="region of interest" description="Disordered" evidence="1">
    <location>
        <begin position="138"/>
        <end position="161"/>
    </location>
</feature>
<dbReference type="EMBL" id="OU892278">
    <property type="protein sequence ID" value="CAG9764614.1"/>
    <property type="molecule type" value="Genomic_DNA"/>
</dbReference>
<protein>
    <submittedName>
        <fullName evidence="2">Uncharacterized protein</fullName>
    </submittedName>
</protein>
<evidence type="ECO:0000313" key="2">
    <source>
        <dbReference type="EMBL" id="CAG9764614.1"/>
    </source>
</evidence>
<gene>
    <name evidence="2" type="ORF">CEUTPL_LOCUS5248</name>
</gene>
<dbReference type="OrthoDB" id="7762929at2759"/>
<evidence type="ECO:0000313" key="3">
    <source>
        <dbReference type="Proteomes" id="UP001152799"/>
    </source>
</evidence>
<dbReference type="AlphaFoldDB" id="A0A9N9QH21"/>
<evidence type="ECO:0000256" key="1">
    <source>
        <dbReference type="SAM" id="MobiDB-lite"/>
    </source>
</evidence>
<feature type="region of interest" description="Disordered" evidence="1">
    <location>
        <begin position="1"/>
        <end position="34"/>
    </location>
</feature>
<feature type="compositionally biased region" description="Basic and acidic residues" evidence="1">
    <location>
        <begin position="147"/>
        <end position="161"/>
    </location>
</feature>
<proteinExistence type="predicted"/>
<reference evidence="2" key="1">
    <citation type="submission" date="2022-01" db="EMBL/GenBank/DDBJ databases">
        <authorList>
            <person name="King R."/>
        </authorList>
    </citation>
    <scope>NUCLEOTIDE SEQUENCE</scope>
</reference>
<name>A0A9N9QH21_9CUCU</name>